<proteinExistence type="predicted"/>
<evidence type="ECO:0000313" key="3">
    <source>
        <dbReference type="Proteomes" id="UP001159363"/>
    </source>
</evidence>
<feature type="region of interest" description="Disordered" evidence="1">
    <location>
        <begin position="72"/>
        <end position="104"/>
    </location>
</feature>
<name>A0ABQ9GEW1_9NEOP</name>
<feature type="region of interest" description="Disordered" evidence="1">
    <location>
        <begin position="1"/>
        <end position="42"/>
    </location>
</feature>
<evidence type="ECO:0000256" key="1">
    <source>
        <dbReference type="SAM" id="MobiDB-lite"/>
    </source>
</evidence>
<protein>
    <submittedName>
        <fullName evidence="2">Uncharacterized protein</fullName>
    </submittedName>
</protein>
<reference evidence="2 3" key="1">
    <citation type="submission" date="2023-02" db="EMBL/GenBank/DDBJ databases">
        <title>LHISI_Scaffold_Assembly.</title>
        <authorList>
            <person name="Stuart O.P."/>
            <person name="Cleave R."/>
            <person name="Magrath M.J.L."/>
            <person name="Mikheyev A.S."/>
        </authorList>
    </citation>
    <scope>NUCLEOTIDE SEQUENCE [LARGE SCALE GENOMIC DNA]</scope>
    <source>
        <strain evidence="2">Daus_M_001</strain>
        <tissue evidence="2">Leg muscle</tissue>
    </source>
</reference>
<keyword evidence="3" id="KW-1185">Reference proteome</keyword>
<dbReference type="Proteomes" id="UP001159363">
    <property type="component" value="Chromosome 12"/>
</dbReference>
<evidence type="ECO:0000313" key="2">
    <source>
        <dbReference type="EMBL" id="KAJ8869639.1"/>
    </source>
</evidence>
<gene>
    <name evidence="2" type="ORF">PR048_028632</name>
</gene>
<sequence>MYGRQVTGDPPASPDTVPTCVNLGATPPGTEPGTYNPPTTPEKDFEIREIVTTWKYALLSPYLLYGSERATPLRSKTKRAPDNSTDPRRGIRLDAGSPPPPQSHGNCRWNHICGGDALSVSPERGRNVAAGKPLQYFSPYRPSAATGTYLPTYPGDEMRARFARPAGNPIHAKQSEPSRRNIAVYVAKGMAWGGARIRHSIPTESEAVLYARGQAARCLQPRVRGRVPFHPSDGHSDPHVVAAQRHSSSPSTLTHSSLHSSDSAPVLPSHHELAISRRRPSLTTADFASALRQIASTKDSPTVQLWLVFIGS</sequence>
<organism evidence="2 3">
    <name type="scientific">Dryococelus australis</name>
    <dbReference type="NCBI Taxonomy" id="614101"/>
    <lineage>
        <taxon>Eukaryota</taxon>
        <taxon>Metazoa</taxon>
        <taxon>Ecdysozoa</taxon>
        <taxon>Arthropoda</taxon>
        <taxon>Hexapoda</taxon>
        <taxon>Insecta</taxon>
        <taxon>Pterygota</taxon>
        <taxon>Neoptera</taxon>
        <taxon>Polyneoptera</taxon>
        <taxon>Phasmatodea</taxon>
        <taxon>Verophasmatodea</taxon>
        <taxon>Anareolatae</taxon>
        <taxon>Phasmatidae</taxon>
        <taxon>Eurycanthinae</taxon>
        <taxon>Dryococelus</taxon>
    </lineage>
</organism>
<feature type="compositionally biased region" description="Basic and acidic residues" evidence="1">
    <location>
        <begin position="79"/>
        <end position="92"/>
    </location>
</feature>
<feature type="compositionally biased region" description="Low complexity" evidence="1">
    <location>
        <begin position="246"/>
        <end position="263"/>
    </location>
</feature>
<feature type="region of interest" description="Disordered" evidence="1">
    <location>
        <begin position="230"/>
        <end position="275"/>
    </location>
</feature>
<dbReference type="EMBL" id="JARBHB010000013">
    <property type="protein sequence ID" value="KAJ8869639.1"/>
    <property type="molecule type" value="Genomic_DNA"/>
</dbReference>
<accession>A0ABQ9GEW1</accession>
<comment type="caution">
    <text evidence="2">The sequence shown here is derived from an EMBL/GenBank/DDBJ whole genome shotgun (WGS) entry which is preliminary data.</text>
</comment>